<dbReference type="GO" id="GO:0005886">
    <property type="term" value="C:plasma membrane"/>
    <property type="evidence" value="ECO:0007669"/>
    <property type="project" value="TreeGrafter"/>
</dbReference>
<evidence type="ECO:0000256" key="1">
    <source>
        <dbReference type="ARBA" id="ARBA00004479"/>
    </source>
</evidence>
<protein>
    <submittedName>
        <fullName evidence="8">Nephrin</fullName>
    </submittedName>
</protein>
<comment type="subcellular location">
    <subcellularLocation>
        <location evidence="1">Membrane</location>
        <topology evidence="1">Single-pass type I membrane protein</topology>
    </subcellularLocation>
</comment>
<dbReference type="STRING" id="471704.A0A195EIW7"/>
<keyword evidence="9" id="KW-1185">Reference proteome</keyword>
<evidence type="ECO:0000256" key="5">
    <source>
        <dbReference type="ARBA" id="ARBA00023319"/>
    </source>
</evidence>
<dbReference type="Gene3D" id="2.60.40.10">
    <property type="entry name" value="Immunoglobulins"/>
    <property type="match status" value="1"/>
</dbReference>
<accession>A0A195EIW7</accession>
<evidence type="ECO:0000313" key="9">
    <source>
        <dbReference type="Proteomes" id="UP000078492"/>
    </source>
</evidence>
<dbReference type="InterPro" id="IPR007110">
    <property type="entry name" value="Ig-like_dom"/>
</dbReference>
<feature type="transmembrane region" description="Helical" evidence="6">
    <location>
        <begin position="127"/>
        <end position="148"/>
    </location>
</feature>
<keyword evidence="6" id="KW-0812">Transmembrane</keyword>
<feature type="domain" description="Ig-like" evidence="7">
    <location>
        <begin position="18"/>
        <end position="115"/>
    </location>
</feature>
<dbReference type="AlphaFoldDB" id="A0A195EIW7"/>
<evidence type="ECO:0000256" key="3">
    <source>
        <dbReference type="ARBA" id="ARBA00023157"/>
    </source>
</evidence>
<dbReference type="InterPro" id="IPR013783">
    <property type="entry name" value="Ig-like_fold"/>
</dbReference>
<dbReference type="InterPro" id="IPR051275">
    <property type="entry name" value="Cell_adhesion_signaling"/>
</dbReference>
<reference evidence="8 9" key="1">
    <citation type="submission" date="2015-09" db="EMBL/GenBank/DDBJ databases">
        <title>Trachymyrmex cornetzi WGS genome.</title>
        <authorList>
            <person name="Nygaard S."/>
            <person name="Hu H."/>
            <person name="Boomsma J."/>
            <person name="Zhang G."/>
        </authorList>
    </citation>
    <scope>NUCLEOTIDE SEQUENCE [LARGE SCALE GENOMIC DNA]</scope>
    <source>
        <strain evidence="8">Tcor2-1</strain>
        <tissue evidence="8">Whole body</tissue>
    </source>
</reference>
<dbReference type="SUPFAM" id="SSF48726">
    <property type="entry name" value="Immunoglobulin"/>
    <property type="match status" value="1"/>
</dbReference>
<dbReference type="PANTHER" id="PTHR11640:SF136">
    <property type="entry name" value="NEPHRIN"/>
    <property type="match status" value="1"/>
</dbReference>
<keyword evidence="4" id="KW-0325">Glycoprotein</keyword>
<sequence>MTCGNARAYRPSEDAQLPNRNHFYLSVTGEGQYFRVRPSNSSVLEGGEVTISCEVGNRVGTVQWVKDGFAYVIQQNGEIVGHPRLKLIGDQSSGIFNLKITDASLTDDGEYECQVGRYLRIKPIRASAHLIVTCQTVMAVVCATFLNLELWLRYFHLLAVLTSQ</sequence>
<dbReference type="GO" id="GO:0005911">
    <property type="term" value="C:cell-cell junction"/>
    <property type="evidence" value="ECO:0007669"/>
    <property type="project" value="TreeGrafter"/>
</dbReference>
<keyword evidence="2 6" id="KW-0472">Membrane</keyword>
<dbReference type="PANTHER" id="PTHR11640">
    <property type="entry name" value="NEPHRIN"/>
    <property type="match status" value="1"/>
</dbReference>
<evidence type="ECO:0000313" key="8">
    <source>
        <dbReference type="EMBL" id="KYN27842.1"/>
    </source>
</evidence>
<evidence type="ECO:0000256" key="6">
    <source>
        <dbReference type="SAM" id="Phobius"/>
    </source>
</evidence>
<proteinExistence type="predicted"/>
<dbReference type="SMART" id="SM00409">
    <property type="entry name" value="IG"/>
    <property type="match status" value="1"/>
</dbReference>
<dbReference type="PROSITE" id="PS50835">
    <property type="entry name" value="IG_LIKE"/>
    <property type="match status" value="1"/>
</dbReference>
<keyword evidence="5" id="KW-0393">Immunoglobulin domain</keyword>
<dbReference type="InterPro" id="IPR003599">
    <property type="entry name" value="Ig_sub"/>
</dbReference>
<keyword evidence="6" id="KW-1133">Transmembrane helix</keyword>
<evidence type="ECO:0000259" key="7">
    <source>
        <dbReference type="PROSITE" id="PS50835"/>
    </source>
</evidence>
<keyword evidence="3" id="KW-1015">Disulfide bond</keyword>
<dbReference type="Proteomes" id="UP000078492">
    <property type="component" value="Unassembled WGS sequence"/>
</dbReference>
<name>A0A195EIW7_9HYME</name>
<dbReference type="Pfam" id="PF13927">
    <property type="entry name" value="Ig_3"/>
    <property type="match status" value="1"/>
</dbReference>
<organism evidence="8 9">
    <name type="scientific">Trachymyrmex cornetzi</name>
    <dbReference type="NCBI Taxonomy" id="471704"/>
    <lineage>
        <taxon>Eukaryota</taxon>
        <taxon>Metazoa</taxon>
        <taxon>Ecdysozoa</taxon>
        <taxon>Arthropoda</taxon>
        <taxon>Hexapoda</taxon>
        <taxon>Insecta</taxon>
        <taxon>Pterygota</taxon>
        <taxon>Neoptera</taxon>
        <taxon>Endopterygota</taxon>
        <taxon>Hymenoptera</taxon>
        <taxon>Apocrita</taxon>
        <taxon>Aculeata</taxon>
        <taxon>Formicoidea</taxon>
        <taxon>Formicidae</taxon>
        <taxon>Myrmicinae</taxon>
        <taxon>Trachymyrmex</taxon>
    </lineage>
</organism>
<dbReference type="GO" id="GO:0098609">
    <property type="term" value="P:cell-cell adhesion"/>
    <property type="evidence" value="ECO:0007669"/>
    <property type="project" value="TreeGrafter"/>
</dbReference>
<dbReference type="EMBL" id="KQ978881">
    <property type="protein sequence ID" value="KYN27842.1"/>
    <property type="molecule type" value="Genomic_DNA"/>
</dbReference>
<dbReference type="InterPro" id="IPR036179">
    <property type="entry name" value="Ig-like_dom_sf"/>
</dbReference>
<dbReference type="GO" id="GO:0050839">
    <property type="term" value="F:cell adhesion molecule binding"/>
    <property type="evidence" value="ECO:0007669"/>
    <property type="project" value="TreeGrafter"/>
</dbReference>
<evidence type="ECO:0000256" key="2">
    <source>
        <dbReference type="ARBA" id="ARBA00023136"/>
    </source>
</evidence>
<evidence type="ECO:0000256" key="4">
    <source>
        <dbReference type="ARBA" id="ARBA00023180"/>
    </source>
</evidence>
<gene>
    <name evidence="8" type="ORF">ALC57_02907</name>
</gene>